<feature type="binding site" evidence="7">
    <location>
        <position position="203"/>
    </location>
    <ligand>
        <name>ATP</name>
        <dbReference type="ChEBI" id="CHEBI:30616"/>
    </ligand>
</feature>
<comment type="caution">
    <text evidence="10">The sequence shown here is derived from an EMBL/GenBank/DDBJ whole genome shotgun (WGS) entry which is preliminary data.</text>
</comment>
<dbReference type="Gene3D" id="3.40.50.620">
    <property type="entry name" value="HUPs"/>
    <property type="match status" value="2"/>
</dbReference>
<dbReference type="PRINTS" id="PR00987">
    <property type="entry name" value="TRNASYNTHGLU"/>
</dbReference>
<proteinExistence type="inferred from homology"/>
<dbReference type="SUPFAM" id="SSF48163">
    <property type="entry name" value="An anticodon-binding domain of class I aminoacyl-tRNA synthetases"/>
    <property type="match status" value="1"/>
</dbReference>
<keyword evidence="5 7" id="KW-0648">Protein biosynthesis</keyword>
<dbReference type="PROSITE" id="PS00178">
    <property type="entry name" value="AA_TRNA_LIGASE_I"/>
    <property type="match status" value="1"/>
</dbReference>
<feature type="domain" description="Aminoacyl-tRNA synthetase class I anticodon-binding" evidence="9">
    <location>
        <begin position="284"/>
        <end position="424"/>
    </location>
</feature>
<dbReference type="CDD" id="cd00808">
    <property type="entry name" value="GluRS_core"/>
    <property type="match status" value="1"/>
</dbReference>
<keyword evidence="6 7" id="KW-0030">Aminoacyl-tRNA synthetase</keyword>
<feature type="short sequence motif" description="'HIGH' region" evidence="7">
    <location>
        <begin position="11"/>
        <end position="21"/>
    </location>
</feature>
<dbReference type="InterPro" id="IPR008925">
    <property type="entry name" value="aa_tRNA-synth_I_cd-bd_sf"/>
</dbReference>
<dbReference type="InterPro" id="IPR001412">
    <property type="entry name" value="aa-tRNA-synth_I_CS"/>
</dbReference>
<feature type="domain" description="Glutamyl/glutaminyl-tRNA synthetase class Ib catalytic" evidence="8">
    <location>
        <begin position="103"/>
        <end position="268"/>
    </location>
</feature>
<comment type="function">
    <text evidence="7">Catalyzes the attachment of glutamate to tRNA(Glu) in a two-step reaction: glutamate is first activated by ATP to form Glu-AMP and then transferred to the acceptor end of tRNA(Glu).</text>
</comment>
<feature type="short sequence motif" description="'KMSKS' region" evidence="7">
    <location>
        <begin position="200"/>
        <end position="204"/>
    </location>
</feature>
<dbReference type="PANTHER" id="PTHR43311:SF2">
    <property type="entry name" value="GLUTAMATE--TRNA LIGASE, MITOCHONDRIAL-RELATED"/>
    <property type="match status" value="1"/>
</dbReference>
<evidence type="ECO:0000259" key="9">
    <source>
        <dbReference type="Pfam" id="PF19269"/>
    </source>
</evidence>
<comment type="subcellular location">
    <subcellularLocation>
        <location evidence="7">Cytoplasm</location>
    </subcellularLocation>
</comment>
<dbReference type="InterPro" id="IPR045462">
    <property type="entry name" value="aa-tRNA-synth_I_cd-bd"/>
</dbReference>
<sequence>MRRQVRVRFAPSPTGALHIGGAHTALFNYLFAKRHSGKLILRIEDTDKERSQKIFEKDIKTNLQWLGLKWDEEYYQSKRTTLYKKYLQQLLKKDLAYKKDGAIYFRTPTTGKIVVKDIIRGSVEFDAKEVEDFVIQKSDGGFVFHFVNVIDDWDMKITHIIRGEDHLSNTPKHILLFQALNAPIPEYAHIPLILNADRSKMSKRTGDVNFADYISKGYLPEALINFLVQLGWSDPKGREFFSLKELVNVFELSRVQKAGAVFDLKYLNHVSHHYLSELSIGAYYKLAKPYIPFKGTEAYHKKVLALLKDRAEYLARLPELMSYFYKDLDYDKNLLVFKKSSPAQTITGLSIAIKVLTVISEPSWTEKKLQQILDITATAEGLMPGDIFWPVRVALSGLSGSPSPVELLSALGKKESIKRLEVALKKLD</sequence>
<comment type="catalytic activity">
    <reaction evidence="7">
        <text>tRNA(Glu) + L-glutamate + ATP = L-glutamyl-tRNA(Glu) + AMP + diphosphate</text>
        <dbReference type="Rhea" id="RHEA:23540"/>
        <dbReference type="Rhea" id="RHEA-COMP:9663"/>
        <dbReference type="Rhea" id="RHEA-COMP:9680"/>
        <dbReference type="ChEBI" id="CHEBI:29985"/>
        <dbReference type="ChEBI" id="CHEBI:30616"/>
        <dbReference type="ChEBI" id="CHEBI:33019"/>
        <dbReference type="ChEBI" id="CHEBI:78442"/>
        <dbReference type="ChEBI" id="CHEBI:78520"/>
        <dbReference type="ChEBI" id="CHEBI:456215"/>
        <dbReference type="EC" id="6.1.1.17"/>
    </reaction>
</comment>
<dbReference type="GO" id="GO:0005829">
    <property type="term" value="C:cytosol"/>
    <property type="evidence" value="ECO:0007669"/>
    <property type="project" value="TreeGrafter"/>
</dbReference>
<evidence type="ECO:0000256" key="6">
    <source>
        <dbReference type="ARBA" id="ARBA00023146"/>
    </source>
</evidence>
<accession>A0A1F4PPI8</accession>
<dbReference type="InterPro" id="IPR049940">
    <property type="entry name" value="GluQ/Sye"/>
</dbReference>
<dbReference type="STRING" id="1798539.A2994_01080"/>
<dbReference type="InterPro" id="IPR004527">
    <property type="entry name" value="Glu-tRNA-ligase_bac/mito"/>
</dbReference>
<comment type="subunit">
    <text evidence="7">Monomer.</text>
</comment>
<dbReference type="GO" id="GO:0000049">
    <property type="term" value="F:tRNA binding"/>
    <property type="evidence" value="ECO:0007669"/>
    <property type="project" value="InterPro"/>
</dbReference>
<reference evidence="10 11" key="1">
    <citation type="journal article" date="2016" name="Nat. Commun.">
        <title>Thousands of microbial genomes shed light on interconnected biogeochemical processes in an aquifer system.</title>
        <authorList>
            <person name="Anantharaman K."/>
            <person name="Brown C.T."/>
            <person name="Hug L.A."/>
            <person name="Sharon I."/>
            <person name="Castelle C.J."/>
            <person name="Probst A.J."/>
            <person name="Thomas B.C."/>
            <person name="Singh A."/>
            <person name="Wilkins M.J."/>
            <person name="Karaoz U."/>
            <person name="Brodie E.L."/>
            <person name="Williams K.H."/>
            <person name="Hubbard S.S."/>
            <person name="Banfield J.F."/>
        </authorList>
    </citation>
    <scope>NUCLEOTIDE SEQUENCE [LARGE SCALE GENOMIC DNA]</scope>
</reference>
<dbReference type="GO" id="GO:0006424">
    <property type="term" value="P:glutamyl-tRNA aminoacylation"/>
    <property type="evidence" value="ECO:0007669"/>
    <property type="project" value="UniProtKB-UniRule"/>
</dbReference>
<dbReference type="NCBIfam" id="TIGR00464">
    <property type="entry name" value="gltX_bact"/>
    <property type="match status" value="1"/>
</dbReference>
<dbReference type="InterPro" id="IPR020751">
    <property type="entry name" value="aa-tRNA-synth_I_codon-bd_sub2"/>
</dbReference>
<dbReference type="Pfam" id="PF19269">
    <property type="entry name" value="Anticodon_2"/>
    <property type="match status" value="1"/>
</dbReference>
<evidence type="ECO:0000313" key="10">
    <source>
        <dbReference type="EMBL" id="OGB85597.1"/>
    </source>
</evidence>
<keyword evidence="4 7" id="KW-0067">ATP-binding</keyword>
<dbReference type="Pfam" id="PF00749">
    <property type="entry name" value="tRNA-synt_1c"/>
    <property type="match status" value="2"/>
</dbReference>
<dbReference type="InterPro" id="IPR000924">
    <property type="entry name" value="Glu/Gln-tRNA-synth"/>
</dbReference>
<dbReference type="AlphaFoldDB" id="A0A1F4PPI8"/>
<evidence type="ECO:0000313" key="11">
    <source>
        <dbReference type="Proteomes" id="UP000179010"/>
    </source>
</evidence>
<dbReference type="EMBL" id="METE01000002">
    <property type="protein sequence ID" value="OGB85597.1"/>
    <property type="molecule type" value="Genomic_DNA"/>
</dbReference>
<evidence type="ECO:0000256" key="3">
    <source>
        <dbReference type="ARBA" id="ARBA00022741"/>
    </source>
</evidence>
<evidence type="ECO:0000256" key="7">
    <source>
        <dbReference type="HAMAP-Rule" id="MF_00022"/>
    </source>
</evidence>
<evidence type="ECO:0000256" key="1">
    <source>
        <dbReference type="ARBA" id="ARBA00007894"/>
    </source>
</evidence>
<evidence type="ECO:0000256" key="2">
    <source>
        <dbReference type="ARBA" id="ARBA00022598"/>
    </source>
</evidence>
<evidence type="ECO:0000256" key="5">
    <source>
        <dbReference type="ARBA" id="ARBA00022917"/>
    </source>
</evidence>
<keyword evidence="3 7" id="KW-0547">Nucleotide-binding</keyword>
<dbReference type="GO" id="GO:0008270">
    <property type="term" value="F:zinc ion binding"/>
    <property type="evidence" value="ECO:0007669"/>
    <property type="project" value="InterPro"/>
</dbReference>
<dbReference type="Proteomes" id="UP000179010">
    <property type="component" value="Unassembled WGS sequence"/>
</dbReference>
<name>A0A1F4PPI8_UNCK3</name>
<dbReference type="SUPFAM" id="SSF52374">
    <property type="entry name" value="Nucleotidylyl transferase"/>
    <property type="match status" value="1"/>
</dbReference>
<dbReference type="InterPro" id="IPR020058">
    <property type="entry name" value="Glu/Gln-tRNA-synth_Ib_cat-dom"/>
</dbReference>
<keyword evidence="2 7" id="KW-0436">Ligase</keyword>
<comment type="caution">
    <text evidence="7">Lacks conserved residue(s) required for the propagation of feature annotation.</text>
</comment>
<dbReference type="Gene3D" id="1.10.10.350">
    <property type="match status" value="1"/>
</dbReference>
<protein>
    <recommendedName>
        <fullName evidence="7">Glutamate--tRNA ligase</fullName>
        <ecNumber evidence="7">6.1.1.17</ecNumber>
    </recommendedName>
    <alternativeName>
        <fullName evidence="7">Glutamyl-tRNA synthetase</fullName>
        <shortName evidence="7">GluRS</shortName>
    </alternativeName>
</protein>
<dbReference type="GO" id="GO:0004818">
    <property type="term" value="F:glutamate-tRNA ligase activity"/>
    <property type="evidence" value="ECO:0007669"/>
    <property type="project" value="UniProtKB-UniRule"/>
</dbReference>
<gene>
    <name evidence="7" type="primary">gltX</name>
    <name evidence="10" type="ORF">A2994_01080</name>
</gene>
<feature type="domain" description="Glutamyl/glutaminyl-tRNA synthetase class Ib catalytic" evidence="8">
    <location>
        <begin position="4"/>
        <end position="99"/>
    </location>
</feature>
<comment type="similarity">
    <text evidence="1 7">Belongs to the class-I aminoacyl-tRNA synthetase family. Glutamate--tRNA ligase type 1 subfamily.</text>
</comment>
<dbReference type="GO" id="GO:0005524">
    <property type="term" value="F:ATP binding"/>
    <property type="evidence" value="ECO:0007669"/>
    <property type="project" value="UniProtKB-UniRule"/>
</dbReference>
<dbReference type="PANTHER" id="PTHR43311">
    <property type="entry name" value="GLUTAMATE--TRNA LIGASE"/>
    <property type="match status" value="1"/>
</dbReference>
<dbReference type="InterPro" id="IPR014729">
    <property type="entry name" value="Rossmann-like_a/b/a_fold"/>
</dbReference>
<keyword evidence="7" id="KW-0963">Cytoplasm</keyword>
<dbReference type="EC" id="6.1.1.17" evidence="7"/>
<evidence type="ECO:0000256" key="4">
    <source>
        <dbReference type="ARBA" id="ARBA00022840"/>
    </source>
</evidence>
<dbReference type="HAMAP" id="MF_00022">
    <property type="entry name" value="Glu_tRNA_synth_type1"/>
    <property type="match status" value="1"/>
</dbReference>
<dbReference type="InterPro" id="IPR033910">
    <property type="entry name" value="GluRS_core"/>
</dbReference>
<organism evidence="10 11">
    <name type="scientific">candidate division Kazan bacterium RIFCSPLOWO2_01_FULL_48_13</name>
    <dbReference type="NCBI Taxonomy" id="1798539"/>
    <lineage>
        <taxon>Bacteria</taxon>
        <taxon>Bacteria division Kazan-3B-28</taxon>
    </lineage>
</organism>
<evidence type="ECO:0000259" key="8">
    <source>
        <dbReference type="Pfam" id="PF00749"/>
    </source>
</evidence>